<accession>A0A1Q9G944</accession>
<dbReference type="EMBL" id="MJIL01000096">
    <property type="protein sequence ID" value="OLQ70800.1"/>
    <property type="molecule type" value="Genomic_DNA"/>
</dbReference>
<dbReference type="CDD" id="cd02440">
    <property type="entry name" value="AdoMet_MTases"/>
    <property type="match status" value="1"/>
</dbReference>
<reference evidence="2 3" key="1">
    <citation type="submission" date="2016-09" db="EMBL/GenBank/DDBJ databases">
        <title>Photobacterium proteolyticum sp. nov. a protease producing bacterium isolated from ocean sediments of Laizhou Bay.</title>
        <authorList>
            <person name="Li Y."/>
        </authorList>
    </citation>
    <scope>NUCLEOTIDE SEQUENCE [LARGE SCALE GENOMIC DNA]</scope>
    <source>
        <strain evidence="2 3">13-12</strain>
    </source>
</reference>
<sequence>MATIDWLDYLSNQKLLPPRAHLIEAHQFLGNATKDRIAVDCGCGTGRDTLYLLEQDYQVYAFDINIKSLETLSEHPLAASAPALDVQLSSFSDYEFPRTHLINASACLFFCSRNEFFQLWPNIQQSLYSGGVFCGHFLGVDDNCSHEDLPVLTHSKNELEQLFSSFYVVSWKEKQEYSAQLTGERRAWLVHTIIAMKK</sequence>
<evidence type="ECO:0000313" key="3">
    <source>
        <dbReference type="Proteomes" id="UP000186905"/>
    </source>
</evidence>
<dbReference type="Proteomes" id="UP000186905">
    <property type="component" value="Unassembled WGS sequence"/>
</dbReference>
<dbReference type="AlphaFoldDB" id="A0A1Q9G944"/>
<protein>
    <recommendedName>
        <fullName evidence="1">Methyltransferase domain-containing protein</fullName>
    </recommendedName>
</protein>
<dbReference type="InterPro" id="IPR041698">
    <property type="entry name" value="Methyltransf_25"/>
</dbReference>
<evidence type="ECO:0000313" key="2">
    <source>
        <dbReference type="EMBL" id="OLQ70800.1"/>
    </source>
</evidence>
<feature type="domain" description="Methyltransferase" evidence="1">
    <location>
        <begin position="39"/>
        <end position="131"/>
    </location>
</feature>
<dbReference type="Gene3D" id="3.40.50.150">
    <property type="entry name" value="Vaccinia Virus protein VP39"/>
    <property type="match status" value="1"/>
</dbReference>
<dbReference type="OrthoDB" id="9804312at2"/>
<proteinExistence type="predicted"/>
<dbReference type="InterPro" id="IPR029063">
    <property type="entry name" value="SAM-dependent_MTases_sf"/>
</dbReference>
<dbReference type="Pfam" id="PF13649">
    <property type="entry name" value="Methyltransf_25"/>
    <property type="match status" value="1"/>
</dbReference>
<organism evidence="2 3">
    <name type="scientific">Photobacterium proteolyticum</name>
    <dbReference type="NCBI Taxonomy" id="1903952"/>
    <lineage>
        <taxon>Bacteria</taxon>
        <taxon>Pseudomonadati</taxon>
        <taxon>Pseudomonadota</taxon>
        <taxon>Gammaproteobacteria</taxon>
        <taxon>Vibrionales</taxon>
        <taxon>Vibrionaceae</taxon>
        <taxon>Photobacterium</taxon>
    </lineage>
</organism>
<comment type="caution">
    <text evidence="2">The sequence shown here is derived from an EMBL/GenBank/DDBJ whole genome shotgun (WGS) entry which is preliminary data.</text>
</comment>
<gene>
    <name evidence="2" type="ORF">BIT28_15400</name>
</gene>
<dbReference type="SUPFAM" id="SSF53335">
    <property type="entry name" value="S-adenosyl-L-methionine-dependent methyltransferases"/>
    <property type="match status" value="1"/>
</dbReference>
<evidence type="ECO:0000259" key="1">
    <source>
        <dbReference type="Pfam" id="PF13649"/>
    </source>
</evidence>
<dbReference type="RefSeq" id="WP_075767720.1">
    <property type="nucleotide sequence ID" value="NZ_MJIL01000096.1"/>
</dbReference>
<keyword evidence="3" id="KW-1185">Reference proteome</keyword>
<name>A0A1Q9G944_9GAMM</name>
<dbReference type="STRING" id="1903952.BIT28_15400"/>